<dbReference type="Proteomes" id="UP000261140">
    <property type="component" value="Unassembled WGS sequence"/>
</dbReference>
<dbReference type="EMBL" id="QVEQ01000003">
    <property type="protein sequence ID" value="RGB71865.1"/>
    <property type="molecule type" value="Genomic_DNA"/>
</dbReference>
<dbReference type="RefSeq" id="WP_117505095.1">
    <property type="nucleotide sequence ID" value="NZ_JAKNHV010000008.1"/>
</dbReference>
<protein>
    <submittedName>
        <fullName evidence="1">Uncharacterized protein</fullName>
    </submittedName>
</protein>
<accession>A0A3E2TAZ6</accession>
<name>A0A3E2TAZ6_9FIRM</name>
<evidence type="ECO:0000313" key="2">
    <source>
        <dbReference type="Proteomes" id="UP000261140"/>
    </source>
</evidence>
<evidence type="ECO:0000313" key="1">
    <source>
        <dbReference type="EMBL" id="RGB71865.1"/>
    </source>
</evidence>
<organism evidence="1 2">
    <name type="scientific">Faecalibacterium prausnitzii</name>
    <dbReference type="NCBI Taxonomy" id="853"/>
    <lineage>
        <taxon>Bacteria</taxon>
        <taxon>Bacillati</taxon>
        <taxon>Bacillota</taxon>
        <taxon>Clostridia</taxon>
        <taxon>Eubacteriales</taxon>
        <taxon>Oscillospiraceae</taxon>
        <taxon>Faecalibacterium</taxon>
    </lineage>
</organism>
<comment type="caution">
    <text evidence="1">The sequence shown here is derived from an EMBL/GenBank/DDBJ whole genome shotgun (WGS) entry which is preliminary data.</text>
</comment>
<reference evidence="1 2" key="1">
    <citation type="submission" date="2018-08" db="EMBL/GenBank/DDBJ databases">
        <title>A genome reference for cultivated species of the human gut microbiota.</title>
        <authorList>
            <person name="Zou Y."/>
            <person name="Xue W."/>
            <person name="Luo G."/>
        </authorList>
    </citation>
    <scope>NUCLEOTIDE SEQUENCE [LARGE SCALE GENOMIC DNA]</scope>
    <source>
        <strain evidence="1 2">AF36-11AT</strain>
    </source>
</reference>
<sequence>MLEAKQSGNVVEDFTIGNTRIKICDDFCRTRTSGEVKEILDRVARRTVGSLTAAATPDYGCA</sequence>
<dbReference type="AlphaFoldDB" id="A0A3E2TAZ6"/>
<proteinExistence type="predicted"/>
<gene>
    <name evidence="1" type="ORF">DWZ89_05010</name>
</gene>